<sequence>MRIAMWSGPRNLSTAMMYAFGARGDCDIVDEPFYAVYLLQTGLCHPMRQEILASQPQNPGEVIETLLGPIPGRLPLQYQKHMSHHMVEGITRYWLGDVKNVFLIRHPARVVASYAAKRENPDLDDIGLRQQVELYDYARAMGDDPIVVDSEDIRAAPEAMLRALCEELGIEFLPQMLSWPKGGHAADGVWAKHWYGTAHRSTGFNSEIAPLPELEGDLGALVEEAMPYYRRLYRNRIVV</sequence>
<dbReference type="PANTHER" id="PTHR42743">
    <property type="entry name" value="AMINO-ACID AMINOTRANSFERASE"/>
    <property type="match status" value="1"/>
</dbReference>
<evidence type="ECO:0000256" key="2">
    <source>
        <dbReference type="ARBA" id="ARBA00023304"/>
    </source>
</evidence>
<proteinExistence type="inferred from homology"/>
<dbReference type="EMBL" id="DMVW01000031">
    <property type="protein sequence ID" value="HAR50837.1"/>
    <property type="molecule type" value="Genomic_DNA"/>
</dbReference>
<name>A0A348W8H5_9RHOB</name>
<comment type="caution">
    <text evidence="3">The sequence shown here is derived from an EMBL/GenBank/DDBJ whole genome shotgun (WGS) entry which is preliminary data.</text>
</comment>
<dbReference type="GO" id="GO:0016740">
    <property type="term" value="F:transferase activity"/>
    <property type="evidence" value="ECO:0007669"/>
    <property type="project" value="UniProtKB-KW"/>
</dbReference>
<dbReference type="Gene3D" id="3.40.50.300">
    <property type="entry name" value="P-loop containing nucleotide triphosphate hydrolases"/>
    <property type="match status" value="1"/>
</dbReference>
<dbReference type="InterPro" id="IPR027417">
    <property type="entry name" value="P-loop_NTPase"/>
</dbReference>
<dbReference type="RefSeq" id="WP_339851219.1">
    <property type="nucleotide sequence ID" value="NZ_CAXAXR010000001.1"/>
</dbReference>
<organism evidence="3 4">
    <name type="scientific">Roseovarius nubinhibens</name>
    <dbReference type="NCBI Taxonomy" id="314263"/>
    <lineage>
        <taxon>Bacteria</taxon>
        <taxon>Pseudomonadati</taxon>
        <taxon>Pseudomonadota</taxon>
        <taxon>Alphaproteobacteria</taxon>
        <taxon>Rhodobacterales</taxon>
        <taxon>Roseobacteraceae</taxon>
        <taxon>Roseovarius</taxon>
    </lineage>
</organism>
<dbReference type="Proteomes" id="UP000264719">
    <property type="component" value="Unassembled WGS sequence"/>
</dbReference>
<dbReference type="Pfam" id="PF19798">
    <property type="entry name" value="Sulfotransfer_5"/>
    <property type="match status" value="1"/>
</dbReference>
<accession>A0A348W8H5</accession>
<protein>
    <submittedName>
        <fullName evidence="3">Sulfotransferase family protein</fullName>
    </submittedName>
</protein>
<gene>
    <name evidence="3" type="ORF">DCS45_03030</name>
</gene>
<evidence type="ECO:0000313" key="3">
    <source>
        <dbReference type="EMBL" id="HAR50837.1"/>
    </source>
</evidence>
<comment type="similarity">
    <text evidence="1">Belongs to the class-IV pyridoxal-phosphate-dependent aminotransferase family.</text>
</comment>
<dbReference type="InterPro" id="IPR050571">
    <property type="entry name" value="Class-IV_PLP-Dep_Aminotrnsfr"/>
</dbReference>
<evidence type="ECO:0000313" key="4">
    <source>
        <dbReference type="Proteomes" id="UP000264719"/>
    </source>
</evidence>
<keyword evidence="2" id="KW-0028">Amino-acid biosynthesis</keyword>
<dbReference type="SUPFAM" id="SSF52540">
    <property type="entry name" value="P-loop containing nucleoside triphosphate hydrolases"/>
    <property type="match status" value="1"/>
</dbReference>
<dbReference type="PANTHER" id="PTHR42743:SF11">
    <property type="entry name" value="AMINODEOXYCHORISMATE LYASE"/>
    <property type="match status" value="1"/>
</dbReference>
<keyword evidence="2" id="KW-0100">Branched-chain amino acid biosynthesis</keyword>
<dbReference type="AlphaFoldDB" id="A0A348W8H5"/>
<evidence type="ECO:0000256" key="1">
    <source>
        <dbReference type="ARBA" id="ARBA00009320"/>
    </source>
</evidence>
<dbReference type="GO" id="GO:0009082">
    <property type="term" value="P:branched-chain amino acid biosynthetic process"/>
    <property type="evidence" value="ECO:0007669"/>
    <property type="project" value="UniProtKB-KW"/>
</dbReference>
<keyword evidence="3" id="KW-0808">Transferase</keyword>
<reference evidence="3 4" key="1">
    <citation type="journal article" date="2018" name="Nat. Biotechnol.">
        <title>A standardized bacterial taxonomy based on genome phylogeny substantially revises the tree of life.</title>
        <authorList>
            <person name="Parks D.H."/>
            <person name="Chuvochina M."/>
            <person name="Waite D.W."/>
            <person name="Rinke C."/>
            <person name="Skarshewski A."/>
            <person name="Chaumeil P.A."/>
            <person name="Hugenholtz P."/>
        </authorList>
    </citation>
    <scope>NUCLEOTIDE SEQUENCE [LARGE SCALE GENOMIC DNA]</scope>
    <source>
        <strain evidence="3">UBA9169</strain>
    </source>
</reference>